<evidence type="ECO:0000313" key="8">
    <source>
        <dbReference type="Proteomes" id="UP001275084"/>
    </source>
</evidence>
<dbReference type="SMART" id="SM00184">
    <property type="entry name" value="RING"/>
    <property type="match status" value="1"/>
</dbReference>
<dbReference type="EMBL" id="JAUIQD010000004">
    <property type="protein sequence ID" value="KAK3353768.1"/>
    <property type="molecule type" value="Genomic_DNA"/>
</dbReference>
<evidence type="ECO:0000256" key="3">
    <source>
        <dbReference type="ARBA" id="ARBA00022833"/>
    </source>
</evidence>
<feature type="domain" description="RING-type" evidence="6">
    <location>
        <begin position="70"/>
        <end position="129"/>
    </location>
</feature>
<keyword evidence="5" id="KW-0472">Membrane</keyword>
<name>A0AAJ0MET3_9PEZI</name>
<dbReference type="InterPro" id="IPR013083">
    <property type="entry name" value="Znf_RING/FYVE/PHD"/>
</dbReference>
<evidence type="ECO:0000256" key="1">
    <source>
        <dbReference type="ARBA" id="ARBA00022723"/>
    </source>
</evidence>
<dbReference type="AlphaFoldDB" id="A0AAJ0MET3"/>
<accession>A0AAJ0MET3</accession>
<evidence type="ECO:0000313" key="7">
    <source>
        <dbReference type="EMBL" id="KAK3353768.1"/>
    </source>
</evidence>
<protein>
    <recommendedName>
        <fullName evidence="6">RING-type domain-containing protein</fullName>
    </recommendedName>
</protein>
<keyword evidence="5" id="KW-1133">Transmembrane helix</keyword>
<dbReference type="SUPFAM" id="SSF57850">
    <property type="entry name" value="RING/U-box"/>
    <property type="match status" value="1"/>
</dbReference>
<keyword evidence="8" id="KW-1185">Reference proteome</keyword>
<gene>
    <name evidence="7" type="ORF">B0T25DRAFT_568955</name>
</gene>
<comment type="caution">
    <text evidence="7">The sequence shown here is derived from an EMBL/GenBank/DDBJ whole genome shotgun (WGS) entry which is preliminary data.</text>
</comment>
<keyword evidence="3" id="KW-0862">Zinc</keyword>
<sequence length="203" mass="22786">MSQSYEQERPLLSLWPFVKGFLLGKQVSQFPRIHPRGQCLDCRRYHLKPILDFDRLPPVALDAPPPVVECPICLDELDILGLPPTQPDAPDGTPQERNIALLLPCGHMMCIECYNRMDRRDKCTCPVCRFSLVFGVCACVAKEAAIPSRRAAYPARWSVLRILPCCFILPVKVLLHMLLTMRTVSPSGVAPRTIFALTFAVPC</sequence>
<keyword evidence="2 4" id="KW-0863">Zinc-finger</keyword>
<evidence type="ECO:0000256" key="5">
    <source>
        <dbReference type="SAM" id="Phobius"/>
    </source>
</evidence>
<dbReference type="GO" id="GO:0008270">
    <property type="term" value="F:zinc ion binding"/>
    <property type="evidence" value="ECO:0007669"/>
    <property type="project" value="UniProtKB-KW"/>
</dbReference>
<keyword evidence="1" id="KW-0479">Metal-binding</keyword>
<reference evidence="7" key="1">
    <citation type="journal article" date="2023" name="Mol. Phylogenet. Evol.">
        <title>Genome-scale phylogeny and comparative genomics of the fungal order Sordariales.</title>
        <authorList>
            <person name="Hensen N."/>
            <person name="Bonometti L."/>
            <person name="Westerberg I."/>
            <person name="Brannstrom I.O."/>
            <person name="Guillou S."/>
            <person name="Cros-Aarteil S."/>
            <person name="Calhoun S."/>
            <person name="Haridas S."/>
            <person name="Kuo A."/>
            <person name="Mondo S."/>
            <person name="Pangilinan J."/>
            <person name="Riley R."/>
            <person name="LaButti K."/>
            <person name="Andreopoulos B."/>
            <person name="Lipzen A."/>
            <person name="Chen C."/>
            <person name="Yan M."/>
            <person name="Daum C."/>
            <person name="Ng V."/>
            <person name="Clum A."/>
            <person name="Steindorff A."/>
            <person name="Ohm R.A."/>
            <person name="Martin F."/>
            <person name="Silar P."/>
            <person name="Natvig D.O."/>
            <person name="Lalanne C."/>
            <person name="Gautier V."/>
            <person name="Ament-Velasquez S.L."/>
            <person name="Kruys A."/>
            <person name="Hutchinson M.I."/>
            <person name="Powell A.J."/>
            <person name="Barry K."/>
            <person name="Miller A.N."/>
            <person name="Grigoriev I.V."/>
            <person name="Debuchy R."/>
            <person name="Gladieux P."/>
            <person name="Hiltunen Thoren M."/>
            <person name="Johannesson H."/>
        </authorList>
    </citation>
    <scope>NUCLEOTIDE SEQUENCE</scope>
    <source>
        <strain evidence="7">CBS 955.72</strain>
    </source>
</reference>
<dbReference type="Proteomes" id="UP001275084">
    <property type="component" value="Unassembled WGS sequence"/>
</dbReference>
<organism evidence="7 8">
    <name type="scientific">Lasiosphaeria hispida</name>
    <dbReference type="NCBI Taxonomy" id="260671"/>
    <lineage>
        <taxon>Eukaryota</taxon>
        <taxon>Fungi</taxon>
        <taxon>Dikarya</taxon>
        <taxon>Ascomycota</taxon>
        <taxon>Pezizomycotina</taxon>
        <taxon>Sordariomycetes</taxon>
        <taxon>Sordariomycetidae</taxon>
        <taxon>Sordariales</taxon>
        <taxon>Lasiosphaeriaceae</taxon>
        <taxon>Lasiosphaeria</taxon>
    </lineage>
</organism>
<dbReference type="InterPro" id="IPR001841">
    <property type="entry name" value="Znf_RING"/>
</dbReference>
<dbReference type="Pfam" id="PF13920">
    <property type="entry name" value="zf-C3HC4_3"/>
    <property type="match status" value="1"/>
</dbReference>
<reference evidence="7" key="2">
    <citation type="submission" date="2023-06" db="EMBL/GenBank/DDBJ databases">
        <authorList>
            <consortium name="Lawrence Berkeley National Laboratory"/>
            <person name="Haridas S."/>
            <person name="Hensen N."/>
            <person name="Bonometti L."/>
            <person name="Westerberg I."/>
            <person name="Brannstrom I.O."/>
            <person name="Guillou S."/>
            <person name="Cros-Aarteil S."/>
            <person name="Calhoun S."/>
            <person name="Kuo A."/>
            <person name="Mondo S."/>
            <person name="Pangilinan J."/>
            <person name="Riley R."/>
            <person name="Labutti K."/>
            <person name="Andreopoulos B."/>
            <person name="Lipzen A."/>
            <person name="Chen C."/>
            <person name="Yanf M."/>
            <person name="Daum C."/>
            <person name="Ng V."/>
            <person name="Clum A."/>
            <person name="Steindorff A."/>
            <person name="Ohm R."/>
            <person name="Martin F."/>
            <person name="Silar P."/>
            <person name="Natvig D."/>
            <person name="Lalanne C."/>
            <person name="Gautier V."/>
            <person name="Ament-Velasquez S.L."/>
            <person name="Kruys A."/>
            <person name="Hutchinson M.I."/>
            <person name="Powell A.J."/>
            <person name="Barry K."/>
            <person name="Miller A.N."/>
            <person name="Grigoriev I.V."/>
            <person name="Debuchy R."/>
            <person name="Gladieux P."/>
            <person name="Thoren M.H."/>
            <person name="Johannesson H."/>
        </authorList>
    </citation>
    <scope>NUCLEOTIDE SEQUENCE</scope>
    <source>
        <strain evidence="7">CBS 955.72</strain>
    </source>
</reference>
<feature type="transmembrane region" description="Helical" evidence="5">
    <location>
        <begin position="159"/>
        <end position="179"/>
    </location>
</feature>
<dbReference type="PROSITE" id="PS00518">
    <property type="entry name" value="ZF_RING_1"/>
    <property type="match status" value="1"/>
</dbReference>
<proteinExistence type="predicted"/>
<evidence type="ECO:0000256" key="4">
    <source>
        <dbReference type="PROSITE-ProRule" id="PRU00175"/>
    </source>
</evidence>
<evidence type="ECO:0000256" key="2">
    <source>
        <dbReference type="ARBA" id="ARBA00022771"/>
    </source>
</evidence>
<evidence type="ECO:0000259" key="6">
    <source>
        <dbReference type="PROSITE" id="PS50089"/>
    </source>
</evidence>
<dbReference type="InterPro" id="IPR017907">
    <property type="entry name" value="Znf_RING_CS"/>
</dbReference>
<dbReference type="Gene3D" id="3.30.40.10">
    <property type="entry name" value="Zinc/RING finger domain, C3HC4 (zinc finger)"/>
    <property type="match status" value="1"/>
</dbReference>
<keyword evidence="5" id="KW-0812">Transmembrane</keyword>
<dbReference type="PROSITE" id="PS50089">
    <property type="entry name" value="ZF_RING_2"/>
    <property type="match status" value="1"/>
</dbReference>